<accession>A0AAV4R4I5</accession>
<comment type="caution">
    <text evidence="2">The sequence shown here is derived from an EMBL/GenBank/DDBJ whole genome shotgun (WGS) entry which is preliminary data.</text>
</comment>
<dbReference type="Proteomes" id="UP001054837">
    <property type="component" value="Unassembled WGS sequence"/>
</dbReference>
<evidence type="ECO:0000256" key="1">
    <source>
        <dbReference type="SAM" id="MobiDB-lite"/>
    </source>
</evidence>
<evidence type="ECO:0000313" key="2">
    <source>
        <dbReference type="EMBL" id="GIY15519.1"/>
    </source>
</evidence>
<proteinExistence type="predicted"/>
<dbReference type="EMBL" id="BPLQ01005534">
    <property type="protein sequence ID" value="GIY15519.1"/>
    <property type="molecule type" value="Genomic_DNA"/>
</dbReference>
<reference evidence="2 3" key="1">
    <citation type="submission" date="2021-06" db="EMBL/GenBank/DDBJ databases">
        <title>Caerostris darwini draft genome.</title>
        <authorList>
            <person name="Kono N."/>
            <person name="Arakawa K."/>
        </authorList>
    </citation>
    <scope>NUCLEOTIDE SEQUENCE [LARGE SCALE GENOMIC DNA]</scope>
</reference>
<protein>
    <submittedName>
        <fullName evidence="2">Uncharacterized protein</fullName>
    </submittedName>
</protein>
<evidence type="ECO:0000313" key="3">
    <source>
        <dbReference type="Proteomes" id="UP001054837"/>
    </source>
</evidence>
<keyword evidence="3" id="KW-1185">Reference proteome</keyword>
<name>A0AAV4R4I5_9ARAC</name>
<organism evidence="2 3">
    <name type="scientific">Caerostris darwini</name>
    <dbReference type="NCBI Taxonomy" id="1538125"/>
    <lineage>
        <taxon>Eukaryota</taxon>
        <taxon>Metazoa</taxon>
        <taxon>Ecdysozoa</taxon>
        <taxon>Arthropoda</taxon>
        <taxon>Chelicerata</taxon>
        <taxon>Arachnida</taxon>
        <taxon>Araneae</taxon>
        <taxon>Araneomorphae</taxon>
        <taxon>Entelegynae</taxon>
        <taxon>Araneoidea</taxon>
        <taxon>Araneidae</taxon>
        <taxon>Caerostris</taxon>
    </lineage>
</organism>
<feature type="region of interest" description="Disordered" evidence="1">
    <location>
        <begin position="55"/>
        <end position="95"/>
    </location>
</feature>
<dbReference type="AlphaFoldDB" id="A0AAV4R4I5"/>
<gene>
    <name evidence="2" type="ORF">CDAR_490371</name>
</gene>
<feature type="compositionally biased region" description="Polar residues" evidence="1">
    <location>
        <begin position="55"/>
        <end position="64"/>
    </location>
</feature>
<sequence>MDTFHNPNFQSLIFFLRPLLYRENRIISHIALSFSSTSLPTPISPTDHSFLNCNHANSSPSSPKSPFCEPTRNLAKATGVSRNERAPRITPHLVR</sequence>